<dbReference type="SUPFAM" id="SSF56672">
    <property type="entry name" value="DNA/RNA polymerases"/>
    <property type="match status" value="1"/>
</dbReference>
<evidence type="ECO:0000313" key="1">
    <source>
        <dbReference type="EMBL" id="GAI81162.1"/>
    </source>
</evidence>
<dbReference type="InterPro" id="IPR043502">
    <property type="entry name" value="DNA/RNA_pol_sf"/>
</dbReference>
<name>X1RK65_9ZZZZ</name>
<accession>X1RK65</accession>
<dbReference type="EMBL" id="BARW01014888">
    <property type="protein sequence ID" value="GAI81162.1"/>
    <property type="molecule type" value="Genomic_DNA"/>
</dbReference>
<proteinExistence type="predicted"/>
<dbReference type="AlphaFoldDB" id="X1RK65"/>
<sequence>HYKRWVGKATYEYLTEIPGAIIKIISAIWLYPRHKNRPYYNLVHKLFKVKAAAKVSGDKELYYFTWKLTNSLYGKQIQLIHKGDTIEASTCWNPVYGAIITENVRIRVARMQRDNPTAVAVFTDSVISTTKLPIELSDELGGWSLKTYGLGLIIGCGWYQIGKTIKYRGFPAVTSLFRLLNKSPPEITIKDKRAITWKQVTANHWDGSMINRFVEIDKVLDINFDHKRIWSGQWDGGDDAKKTVLTSMPLIKF</sequence>
<protein>
    <submittedName>
        <fullName evidence="1">Uncharacterized protein</fullName>
    </submittedName>
</protein>
<gene>
    <name evidence="1" type="ORF">S12H4_26273</name>
</gene>
<comment type="caution">
    <text evidence="1">The sequence shown here is derived from an EMBL/GenBank/DDBJ whole genome shotgun (WGS) entry which is preliminary data.</text>
</comment>
<feature type="non-terminal residue" evidence="1">
    <location>
        <position position="1"/>
    </location>
</feature>
<organism evidence="1">
    <name type="scientific">marine sediment metagenome</name>
    <dbReference type="NCBI Taxonomy" id="412755"/>
    <lineage>
        <taxon>unclassified sequences</taxon>
        <taxon>metagenomes</taxon>
        <taxon>ecological metagenomes</taxon>
    </lineage>
</organism>
<reference evidence="1" key="1">
    <citation type="journal article" date="2014" name="Front. Microbiol.">
        <title>High frequency of phylogenetically diverse reductive dehalogenase-homologous genes in deep subseafloor sedimentary metagenomes.</title>
        <authorList>
            <person name="Kawai M."/>
            <person name="Futagami T."/>
            <person name="Toyoda A."/>
            <person name="Takaki Y."/>
            <person name="Nishi S."/>
            <person name="Hori S."/>
            <person name="Arai W."/>
            <person name="Tsubouchi T."/>
            <person name="Morono Y."/>
            <person name="Uchiyama I."/>
            <person name="Ito T."/>
            <person name="Fujiyama A."/>
            <person name="Inagaki F."/>
            <person name="Takami H."/>
        </authorList>
    </citation>
    <scope>NUCLEOTIDE SEQUENCE</scope>
    <source>
        <strain evidence="1">Expedition CK06-06</strain>
    </source>
</reference>